<evidence type="ECO:0000313" key="9">
    <source>
        <dbReference type="Proteomes" id="UP000198771"/>
    </source>
</evidence>
<keyword evidence="3" id="KW-0285">Flavoprotein</keyword>
<dbReference type="PROSITE" id="PS50206">
    <property type="entry name" value="RHODANESE_3"/>
    <property type="match status" value="1"/>
</dbReference>
<keyword evidence="4" id="KW-0274">FAD</keyword>
<dbReference type="Proteomes" id="UP000198771">
    <property type="component" value="Unassembled WGS sequence"/>
</dbReference>
<dbReference type="STRING" id="617002.SAMN05660653_02042"/>
<keyword evidence="9" id="KW-1185">Reference proteome</keyword>
<dbReference type="GO" id="GO:0016491">
    <property type="term" value="F:oxidoreductase activity"/>
    <property type="evidence" value="ECO:0007669"/>
    <property type="project" value="UniProtKB-KW"/>
</dbReference>
<dbReference type="InterPro" id="IPR016156">
    <property type="entry name" value="FAD/NAD-linked_Rdtase_dimer_sf"/>
</dbReference>
<dbReference type="InterPro" id="IPR001763">
    <property type="entry name" value="Rhodanese-like_dom"/>
</dbReference>
<dbReference type="AlphaFoldDB" id="A0A1G6DC17"/>
<proteinExistence type="inferred from homology"/>
<keyword evidence="5" id="KW-0560">Oxidoreductase</keyword>
<dbReference type="SUPFAM" id="SSF52821">
    <property type="entry name" value="Rhodanese/Cell cycle control phosphatase"/>
    <property type="match status" value="1"/>
</dbReference>
<evidence type="ECO:0000259" key="7">
    <source>
        <dbReference type="PROSITE" id="PS50206"/>
    </source>
</evidence>
<dbReference type="Gene3D" id="3.40.250.10">
    <property type="entry name" value="Rhodanese-like domain"/>
    <property type="match status" value="1"/>
</dbReference>
<evidence type="ECO:0000313" key="8">
    <source>
        <dbReference type="EMBL" id="SDB42694.1"/>
    </source>
</evidence>
<evidence type="ECO:0000256" key="1">
    <source>
        <dbReference type="ARBA" id="ARBA00001974"/>
    </source>
</evidence>
<dbReference type="InterPro" id="IPR050260">
    <property type="entry name" value="FAD-bd_OxRdtase"/>
</dbReference>
<dbReference type="EMBL" id="FMXO01000011">
    <property type="protein sequence ID" value="SDB42694.1"/>
    <property type="molecule type" value="Genomic_DNA"/>
</dbReference>
<dbReference type="InterPro" id="IPR036873">
    <property type="entry name" value="Rhodanese-like_dom_sf"/>
</dbReference>
<accession>A0A1G6DC17</accession>
<comment type="similarity">
    <text evidence="2">Belongs to the class-III pyridine nucleotide-disulfide oxidoreductase family.</text>
</comment>
<dbReference type="Gene3D" id="3.50.50.60">
    <property type="entry name" value="FAD/NAD(P)-binding domain"/>
    <property type="match status" value="2"/>
</dbReference>
<evidence type="ECO:0000256" key="2">
    <source>
        <dbReference type="ARBA" id="ARBA00009130"/>
    </source>
</evidence>
<dbReference type="InterPro" id="IPR023753">
    <property type="entry name" value="FAD/NAD-binding_dom"/>
</dbReference>
<dbReference type="PRINTS" id="PR00368">
    <property type="entry name" value="FADPNR"/>
</dbReference>
<dbReference type="InterPro" id="IPR036188">
    <property type="entry name" value="FAD/NAD-bd_sf"/>
</dbReference>
<protein>
    <submittedName>
        <fullName evidence="8">Pyridine nucleotide-disulphide oxidoreductase</fullName>
    </submittedName>
</protein>
<dbReference type="PRINTS" id="PR00411">
    <property type="entry name" value="PNDRDTASEI"/>
</dbReference>
<comment type="cofactor">
    <cofactor evidence="1">
        <name>FAD</name>
        <dbReference type="ChEBI" id="CHEBI:57692"/>
    </cofactor>
</comment>
<keyword evidence="6" id="KW-0676">Redox-active center</keyword>
<dbReference type="Pfam" id="PF00581">
    <property type="entry name" value="Rhodanese"/>
    <property type="match status" value="1"/>
</dbReference>
<dbReference type="Pfam" id="PF07992">
    <property type="entry name" value="Pyr_redox_2"/>
    <property type="match status" value="1"/>
</dbReference>
<dbReference type="PANTHER" id="PTHR43429">
    <property type="entry name" value="PYRIDINE NUCLEOTIDE-DISULFIDE OXIDOREDUCTASE DOMAIN-CONTAINING"/>
    <property type="match status" value="1"/>
</dbReference>
<dbReference type="Pfam" id="PF02852">
    <property type="entry name" value="Pyr_redox_dim"/>
    <property type="match status" value="1"/>
</dbReference>
<dbReference type="PANTHER" id="PTHR43429:SF1">
    <property type="entry name" value="NAD(P)H SULFUR OXIDOREDUCTASE (COA-DEPENDENT)"/>
    <property type="match status" value="1"/>
</dbReference>
<dbReference type="OrthoDB" id="9769238at2"/>
<gene>
    <name evidence="8" type="ORF">SAMN05660653_02042</name>
</gene>
<reference evidence="8 9" key="1">
    <citation type="submission" date="2016-10" db="EMBL/GenBank/DDBJ databases">
        <authorList>
            <person name="de Groot N.N."/>
        </authorList>
    </citation>
    <scope>NUCLEOTIDE SEQUENCE [LARGE SCALE GENOMIC DNA]</scope>
    <source>
        <strain evidence="8 9">ASO4-2</strain>
    </source>
</reference>
<evidence type="ECO:0000256" key="4">
    <source>
        <dbReference type="ARBA" id="ARBA00022827"/>
    </source>
</evidence>
<evidence type="ECO:0000256" key="6">
    <source>
        <dbReference type="ARBA" id="ARBA00023284"/>
    </source>
</evidence>
<sequence length="564" mass="60113">MHVVIIGAVALGPKAACRLKRLAPDARVTMIDQGARVSYGGCGIPYYVSGDISDVKELQSTSFHMVRDPKFFHGAKGVEVLTRKRADRIDRQSRIVHATDLESGDAVQFSYDKLVLAMGSRPRKLDLPGINLNGVFAVSNLEEAEGIRARVEAGKVSKAVVVGAGFIGLEIAEALTDMWGVQTTVVEIADQVLPGFVSADLARMAQKHMQEHDVAFRLSANVLGFAGDGRVERVLLEGEELEADLVIMSAGVVPNSELAAQAGLDVSSKGAIIVNSRMQTSDPDIYAGGNCVQVTNLVTGQPGYYPLGSLANRQGRVIGTNLAGGEAEFSGAVGSFAVKLFEISVAGTGLSPDAAKRSGFDAIHSHVVQADRAHFFPENELMHLEMVVERTGRVLGAQGLCAKGDGLVGRIGAVAAVLGDHPHVSVISNLEYPYSPPFSSAMDIVNAAANAAENILEGRTSPLSIAEFSALWDNPQRDFQVLDCRGQANAQPFLEKYPDVWMNIPQDELRERLGEVPRDKNLILVCNAGGRSYESQVTLEEAGVSGSRNLQGGVAAIRRSGMDI</sequence>
<dbReference type="RefSeq" id="WP_092120998.1">
    <property type="nucleotide sequence ID" value="NZ_FMXO01000011.1"/>
</dbReference>
<name>A0A1G6DC17_9BACT</name>
<dbReference type="InterPro" id="IPR004099">
    <property type="entry name" value="Pyr_nucl-diS_OxRdtase_dimer"/>
</dbReference>
<evidence type="ECO:0000256" key="3">
    <source>
        <dbReference type="ARBA" id="ARBA00022630"/>
    </source>
</evidence>
<feature type="domain" description="Rhodanese" evidence="7">
    <location>
        <begin position="503"/>
        <end position="562"/>
    </location>
</feature>
<organism evidence="8 9">
    <name type="scientific">Desulfonatronum thiosulfatophilum</name>
    <dbReference type="NCBI Taxonomy" id="617002"/>
    <lineage>
        <taxon>Bacteria</taxon>
        <taxon>Pseudomonadati</taxon>
        <taxon>Thermodesulfobacteriota</taxon>
        <taxon>Desulfovibrionia</taxon>
        <taxon>Desulfovibrionales</taxon>
        <taxon>Desulfonatronaceae</taxon>
        <taxon>Desulfonatronum</taxon>
    </lineage>
</organism>
<dbReference type="SUPFAM" id="SSF55424">
    <property type="entry name" value="FAD/NAD-linked reductases, dimerisation (C-terminal) domain"/>
    <property type="match status" value="1"/>
</dbReference>
<evidence type="ECO:0000256" key="5">
    <source>
        <dbReference type="ARBA" id="ARBA00023002"/>
    </source>
</evidence>
<dbReference type="SUPFAM" id="SSF51905">
    <property type="entry name" value="FAD/NAD(P)-binding domain"/>
    <property type="match status" value="2"/>
</dbReference>